<gene>
    <name evidence="7" type="primary">gcvT</name>
    <name evidence="11" type="ORF">EDC61_11023</name>
</gene>
<name>A0A4R3JUD4_9PROT</name>
<evidence type="ECO:0000256" key="7">
    <source>
        <dbReference type="HAMAP-Rule" id="MF_00259"/>
    </source>
</evidence>
<comment type="function">
    <text evidence="7">The glycine cleavage system catalyzes the degradation of glycine.</text>
</comment>
<evidence type="ECO:0000259" key="9">
    <source>
        <dbReference type="Pfam" id="PF01571"/>
    </source>
</evidence>
<dbReference type="GO" id="GO:0005829">
    <property type="term" value="C:cytosol"/>
    <property type="evidence" value="ECO:0007669"/>
    <property type="project" value="TreeGrafter"/>
</dbReference>
<dbReference type="Gene3D" id="3.30.70.1400">
    <property type="entry name" value="Aminomethyltransferase beta-barrel domains"/>
    <property type="match status" value="1"/>
</dbReference>
<dbReference type="RefSeq" id="WP_126463191.1">
    <property type="nucleotide sequence ID" value="NZ_AP018721.1"/>
</dbReference>
<dbReference type="OrthoDB" id="9774591at2"/>
<feature type="binding site" evidence="8">
    <location>
        <position position="221"/>
    </location>
    <ligand>
        <name>substrate</name>
    </ligand>
</feature>
<dbReference type="PIRSF" id="PIRSF006487">
    <property type="entry name" value="GcvT"/>
    <property type="match status" value="1"/>
</dbReference>
<evidence type="ECO:0000256" key="1">
    <source>
        <dbReference type="ARBA" id="ARBA00008609"/>
    </source>
</evidence>
<dbReference type="FunFam" id="3.30.70.1400:FF:000001">
    <property type="entry name" value="Aminomethyltransferase"/>
    <property type="match status" value="1"/>
</dbReference>
<feature type="domain" description="Aminomethyltransferase C-terminal" evidence="10">
    <location>
        <begin position="301"/>
        <end position="376"/>
    </location>
</feature>
<dbReference type="InterPro" id="IPR029043">
    <property type="entry name" value="GcvT/YgfZ_C"/>
</dbReference>
<evidence type="ECO:0000313" key="12">
    <source>
        <dbReference type="Proteomes" id="UP000295135"/>
    </source>
</evidence>
<dbReference type="Gene3D" id="3.30.1360.120">
    <property type="entry name" value="Probable tRNA modification gtpase trme, domain 1"/>
    <property type="match status" value="1"/>
</dbReference>
<dbReference type="InterPro" id="IPR022903">
    <property type="entry name" value="GcvT_bac"/>
</dbReference>
<dbReference type="PANTHER" id="PTHR43757">
    <property type="entry name" value="AMINOMETHYLTRANSFERASE"/>
    <property type="match status" value="1"/>
</dbReference>
<keyword evidence="11" id="KW-0489">Methyltransferase</keyword>
<dbReference type="NCBIfam" id="NF001567">
    <property type="entry name" value="PRK00389.1"/>
    <property type="match status" value="1"/>
</dbReference>
<evidence type="ECO:0000259" key="10">
    <source>
        <dbReference type="Pfam" id="PF08669"/>
    </source>
</evidence>
<proteinExistence type="inferred from homology"/>
<evidence type="ECO:0000256" key="4">
    <source>
        <dbReference type="ARBA" id="ARBA00022679"/>
    </source>
</evidence>
<dbReference type="Pfam" id="PF01571">
    <property type="entry name" value="GCV_T"/>
    <property type="match status" value="1"/>
</dbReference>
<dbReference type="GO" id="GO:0008168">
    <property type="term" value="F:methyltransferase activity"/>
    <property type="evidence" value="ECO:0007669"/>
    <property type="project" value="UniProtKB-KW"/>
</dbReference>
<dbReference type="InterPro" id="IPR013977">
    <property type="entry name" value="GcvT_C"/>
</dbReference>
<evidence type="ECO:0000313" key="11">
    <source>
        <dbReference type="EMBL" id="TCS71298.1"/>
    </source>
</evidence>
<dbReference type="SUPFAM" id="SSF103025">
    <property type="entry name" value="Folate-binding domain"/>
    <property type="match status" value="1"/>
</dbReference>
<dbReference type="GO" id="GO:0004047">
    <property type="term" value="F:aminomethyltransferase activity"/>
    <property type="evidence" value="ECO:0007669"/>
    <property type="project" value="UniProtKB-UniRule"/>
</dbReference>
<keyword evidence="12" id="KW-1185">Reference proteome</keyword>
<accession>A0A4R3JUD4</accession>
<dbReference type="GO" id="GO:0019464">
    <property type="term" value="P:glycine decarboxylation via glycine cleavage system"/>
    <property type="evidence" value="ECO:0007669"/>
    <property type="project" value="UniProtKB-UniRule"/>
</dbReference>
<comment type="subunit">
    <text evidence="7">The glycine cleavage system is composed of four proteins: P, T, L and H.</text>
</comment>
<evidence type="ECO:0000256" key="2">
    <source>
        <dbReference type="ARBA" id="ARBA00012616"/>
    </source>
</evidence>
<dbReference type="Proteomes" id="UP000295135">
    <property type="component" value="Unassembled WGS sequence"/>
</dbReference>
<sequence>MLKQTPLNAKHREANAKLVDFSGWEMPIHYGSQIEEHNIVRRDAGMFDVSHMLPVDIKGEGARAFLKKLVANNVDKLQTTGRALYTCMLHEGGGVVDDLIVYFMTESWFRLVVNAGCADKDLAWMETQREKFLSAAANMSEANVKPDSSGGQSHKFAPGLEIKPLRDLAMIAVQGPKAAEKLWQALPGSEELTRPMKPFTAVMIGQMFVARTGYTGEDGFEIMLPAKAAPFFWQALLDVGVKPCGLGARDTLRLEAGMNLYGQDMDETTTPLESGLAWTVDLKSERDFVGKDSLLRLPVSRQLVGLLLLDKGVLRAHQHVLTREGAGEITSGSFSPTLNASVALARIPVGVNLGDEVEVEIRDKRLKARVVKYPFVRNGKAMI</sequence>
<dbReference type="NCBIfam" id="TIGR00528">
    <property type="entry name" value="gcvT"/>
    <property type="match status" value="1"/>
</dbReference>
<dbReference type="SUPFAM" id="SSF101790">
    <property type="entry name" value="Aminomethyltransferase beta-barrel domain"/>
    <property type="match status" value="1"/>
</dbReference>
<dbReference type="InterPro" id="IPR028896">
    <property type="entry name" value="GcvT/YgfZ/DmdA"/>
</dbReference>
<dbReference type="FunFam" id="4.10.1250.10:FF:000001">
    <property type="entry name" value="Aminomethyltransferase"/>
    <property type="match status" value="1"/>
</dbReference>
<evidence type="ECO:0000256" key="8">
    <source>
        <dbReference type="PIRSR" id="PIRSR006487-1"/>
    </source>
</evidence>
<dbReference type="Pfam" id="PF08669">
    <property type="entry name" value="GCV_T_C"/>
    <property type="match status" value="1"/>
</dbReference>
<keyword evidence="3 7" id="KW-0032">Aminotransferase</keyword>
<dbReference type="HAMAP" id="MF_00259">
    <property type="entry name" value="GcvT"/>
    <property type="match status" value="1"/>
</dbReference>
<comment type="caution">
    <text evidence="11">The sequence shown here is derived from an EMBL/GenBank/DDBJ whole genome shotgun (WGS) entry which is preliminary data.</text>
</comment>
<protein>
    <recommendedName>
        <fullName evidence="2 7">Aminomethyltransferase</fullName>
        <ecNumber evidence="2 7">2.1.2.10</ecNumber>
    </recommendedName>
    <alternativeName>
        <fullName evidence="5 7">Glycine cleavage system T protein</fullName>
    </alternativeName>
</protein>
<dbReference type="GO" id="GO:0032259">
    <property type="term" value="P:methylation"/>
    <property type="evidence" value="ECO:0007669"/>
    <property type="project" value="UniProtKB-KW"/>
</dbReference>
<evidence type="ECO:0000256" key="6">
    <source>
        <dbReference type="ARBA" id="ARBA00047665"/>
    </source>
</evidence>
<dbReference type="GO" id="GO:0005960">
    <property type="term" value="C:glycine cleavage complex"/>
    <property type="evidence" value="ECO:0007669"/>
    <property type="project" value="InterPro"/>
</dbReference>
<dbReference type="GO" id="GO:0008483">
    <property type="term" value="F:transaminase activity"/>
    <property type="evidence" value="ECO:0007669"/>
    <property type="project" value="UniProtKB-KW"/>
</dbReference>
<dbReference type="EC" id="2.1.2.10" evidence="2 7"/>
<dbReference type="Gene3D" id="2.40.30.110">
    <property type="entry name" value="Aminomethyltransferase beta-barrel domains"/>
    <property type="match status" value="1"/>
</dbReference>
<dbReference type="AlphaFoldDB" id="A0A4R3JUD4"/>
<dbReference type="InterPro" id="IPR006222">
    <property type="entry name" value="GCVT_N"/>
</dbReference>
<dbReference type="PANTHER" id="PTHR43757:SF2">
    <property type="entry name" value="AMINOMETHYLTRANSFERASE, MITOCHONDRIAL"/>
    <property type="match status" value="1"/>
</dbReference>
<dbReference type="InterPro" id="IPR027266">
    <property type="entry name" value="TrmE/GcvT-like"/>
</dbReference>
<reference evidence="11 12" key="1">
    <citation type="submission" date="2019-03" db="EMBL/GenBank/DDBJ databases">
        <title>Genomic Encyclopedia of Type Strains, Phase IV (KMG-IV): sequencing the most valuable type-strain genomes for metagenomic binning, comparative biology and taxonomic classification.</title>
        <authorList>
            <person name="Goeker M."/>
        </authorList>
    </citation>
    <scope>NUCLEOTIDE SEQUENCE [LARGE SCALE GENOMIC DNA]</scope>
    <source>
        <strain evidence="11 12">DSM 103923</strain>
    </source>
</reference>
<evidence type="ECO:0000256" key="3">
    <source>
        <dbReference type="ARBA" id="ARBA00022576"/>
    </source>
</evidence>
<feature type="domain" description="GCVT N-terminal" evidence="9">
    <location>
        <begin position="9"/>
        <end position="283"/>
    </location>
</feature>
<comment type="catalytic activity">
    <reaction evidence="6 7">
        <text>N(6)-[(R)-S(8)-aminomethyldihydrolipoyl]-L-lysyl-[protein] + (6S)-5,6,7,8-tetrahydrofolate = N(6)-[(R)-dihydrolipoyl]-L-lysyl-[protein] + (6R)-5,10-methylene-5,6,7,8-tetrahydrofolate + NH4(+)</text>
        <dbReference type="Rhea" id="RHEA:16945"/>
        <dbReference type="Rhea" id="RHEA-COMP:10475"/>
        <dbReference type="Rhea" id="RHEA-COMP:10492"/>
        <dbReference type="ChEBI" id="CHEBI:15636"/>
        <dbReference type="ChEBI" id="CHEBI:28938"/>
        <dbReference type="ChEBI" id="CHEBI:57453"/>
        <dbReference type="ChEBI" id="CHEBI:83100"/>
        <dbReference type="ChEBI" id="CHEBI:83143"/>
        <dbReference type="EC" id="2.1.2.10"/>
    </reaction>
</comment>
<dbReference type="InterPro" id="IPR006223">
    <property type="entry name" value="GcvT"/>
</dbReference>
<dbReference type="EMBL" id="SLZY01000010">
    <property type="protein sequence ID" value="TCS71298.1"/>
    <property type="molecule type" value="Genomic_DNA"/>
</dbReference>
<organism evidence="11 12">
    <name type="scientific">Sulfuritortus calidifontis</name>
    <dbReference type="NCBI Taxonomy" id="1914471"/>
    <lineage>
        <taxon>Bacteria</taxon>
        <taxon>Pseudomonadati</taxon>
        <taxon>Pseudomonadota</taxon>
        <taxon>Betaproteobacteria</taxon>
        <taxon>Nitrosomonadales</taxon>
        <taxon>Thiobacillaceae</taxon>
        <taxon>Sulfuritortus</taxon>
    </lineage>
</organism>
<evidence type="ECO:0000256" key="5">
    <source>
        <dbReference type="ARBA" id="ARBA00031395"/>
    </source>
</evidence>
<comment type="similarity">
    <text evidence="1 7">Belongs to the GcvT family.</text>
</comment>
<keyword evidence="4 7" id="KW-0808">Transferase</keyword>
<dbReference type="Gene3D" id="4.10.1250.10">
    <property type="entry name" value="Aminomethyltransferase fragment"/>
    <property type="match status" value="1"/>
</dbReference>